<dbReference type="Gramene" id="mRNA:HanXRQr2_Chr05g0195531">
    <property type="protein sequence ID" value="CDS:HanXRQr2_Chr05g0195531.1"/>
    <property type="gene ID" value="HanXRQr2_Chr05g0195531"/>
</dbReference>
<dbReference type="AlphaFoldDB" id="A0A9K3IWK9"/>
<protein>
    <submittedName>
        <fullName evidence="1">Uncharacterized protein</fullName>
    </submittedName>
</protein>
<comment type="caution">
    <text evidence="1">The sequence shown here is derived from an EMBL/GenBank/DDBJ whole genome shotgun (WGS) entry which is preliminary data.</text>
</comment>
<organism evidence="1 2">
    <name type="scientific">Helianthus annuus</name>
    <name type="common">Common sunflower</name>
    <dbReference type="NCBI Taxonomy" id="4232"/>
    <lineage>
        <taxon>Eukaryota</taxon>
        <taxon>Viridiplantae</taxon>
        <taxon>Streptophyta</taxon>
        <taxon>Embryophyta</taxon>
        <taxon>Tracheophyta</taxon>
        <taxon>Spermatophyta</taxon>
        <taxon>Magnoliopsida</taxon>
        <taxon>eudicotyledons</taxon>
        <taxon>Gunneridae</taxon>
        <taxon>Pentapetalae</taxon>
        <taxon>asterids</taxon>
        <taxon>campanulids</taxon>
        <taxon>Asterales</taxon>
        <taxon>Asteraceae</taxon>
        <taxon>Asteroideae</taxon>
        <taxon>Heliantheae alliance</taxon>
        <taxon>Heliantheae</taxon>
        <taxon>Helianthus</taxon>
    </lineage>
</organism>
<evidence type="ECO:0000313" key="1">
    <source>
        <dbReference type="EMBL" id="KAF5804303.1"/>
    </source>
</evidence>
<dbReference type="EMBL" id="MNCJ02000320">
    <property type="protein sequence ID" value="KAF5804303.1"/>
    <property type="molecule type" value="Genomic_DNA"/>
</dbReference>
<evidence type="ECO:0000313" key="2">
    <source>
        <dbReference type="Proteomes" id="UP000215914"/>
    </source>
</evidence>
<accession>A0A9K3IWK9</accession>
<sequence>MNIGYHSRSAAPIGGTPRATRRCQISGINRGGWDLISGVGTTENFVLHSEL</sequence>
<dbReference type="Proteomes" id="UP000215914">
    <property type="component" value="Unassembled WGS sequence"/>
</dbReference>
<name>A0A9K3IWK9_HELAN</name>
<proteinExistence type="predicted"/>
<reference evidence="1" key="2">
    <citation type="submission" date="2020-06" db="EMBL/GenBank/DDBJ databases">
        <title>Helianthus annuus Genome sequencing and assembly Release 2.</title>
        <authorList>
            <person name="Gouzy J."/>
            <person name="Langlade N."/>
            <person name="Munos S."/>
        </authorList>
    </citation>
    <scope>NUCLEOTIDE SEQUENCE</scope>
    <source>
        <tissue evidence="1">Leaves</tissue>
    </source>
</reference>
<keyword evidence="2" id="KW-1185">Reference proteome</keyword>
<gene>
    <name evidence="1" type="ORF">HanXRQr2_Chr05g0195531</name>
</gene>
<reference evidence="1" key="1">
    <citation type="journal article" date="2017" name="Nature">
        <title>The sunflower genome provides insights into oil metabolism, flowering and Asterid evolution.</title>
        <authorList>
            <person name="Badouin H."/>
            <person name="Gouzy J."/>
            <person name="Grassa C.J."/>
            <person name="Murat F."/>
            <person name="Staton S.E."/>
            <person name="Cottret L."/>
            <person name="Lelandais-Briere C."/>
            <person name="Owens G.L."/>
            <person name="Carrere S."/>
            <person name="Mayjonade B."/>
            <person name="Legrand L."/>
            <person name="Gill N."/>
            <person name="Kane N.C."/>
            <person name="Bowers J.E."/>
            <person name="Hubner S."/>
            <person name="Bellec A."/>
            <person name="Berard A."/>
            <person name="Berges H."/>
            <person name="Blanchet N."/>
            <person name="Boniface M.C."/>
            <person name="Brunel D."/>
            <person name="Catrice O."/>
            <person name="Chaidir N."/>
            <person name="Claudel C."/>
            <person name="Donnadieu C."/>
            <person name="Faraut T."/>
            <person name="Fievet G."/>
            <person name="Helmstetter N."/>
            <person name="King M."/>
            <person name="Knapp S.J."/>
            <person name="Lai Z."/>
            <person name="Le Paslier M.C."/>
            <person name="Lippi Y."/>
            <person name="Lorenzon L."/>
            <person name="Mandel J.R."/>
            <person name="Marage G."/>
            <person name="Marchand G."/>
            <person name="Marquand E."/>
            <person name="Bret-Mestries E."/>
            <person name="Morien E."/>
            <person name="Nambeesan S."/>
            <person name="Nguyen T."/>
            <person name="Pegot-Espagnet P."/>
            <person name="Pouilly N."/>
            <person name="Raftis F."/>
            <person name="Sallet E."/>
            <person name="Schiex T."/>
            <person name="Thomas J."/>
            <person name="Vandecasteele C."/>
            <person name="Vares D."/>
            <person name="Vear F."/>
            <person name="Vautrin S."/>
            <person name="Crespi M."/>
            <person name="Mangin B."/>
            <person name="Burke J.M."/>
            <person name="Salse J."/>
            <person name="Munos S."/>
            <person name="Vincourt P."/>
            <person name="Rieseberg L.H."/>
            <person name="Langlade N.B."/>
        </authorList>
    </citation>
    <scope>NUCLEOTIDE SEQUENCE</scope>
    <source>
        <tissue evidence="1">Leaves</tissue>
    </source>
</reference>